<keyword evidence="9" id="KW-0679">Respiratory chain</keyword>
<comment type="similarity">
    <text evidence="2 9">Belongs to the complex I subunit 3 family.</text>
</comment>
<keyword evidence="9" id="KW-0830">Ubiquinone</keyword>
<dbReference type="GO" id="GO:0031966">
    <property type="term" value="C:mitochondrial membrane"/>
    <property type="evidence" value="ECO:0007669"/>
    <property type="project" value="UniProtKB-SubCell"/>
</dbReference>
<dbReference type="Gene3D" id="1.20.58.1610">
    <property type="entry name" value="NADH:ubiquinone/plastoquinone oxidoreductase, chain 3"/>
    <property type="match status" value="1"/>
</dbReference>
<protein>
    <recommendedName>
        <fullName evidence="3 9">NADH-ubiquinone oxidoreductase chain 3</fullName>
        <ecNumber evidence="9">7.1.1.2</ecNumber>
    </recommendedName>
</protein>
<name>A0AAU6QE12_9ACAR</name>
<dbReference type="EMBL" id="OR002188">
    <property type="protein sequence ID" value="WYM44984.1"/>
    <property type="molecule type" value="Genomic_DNA"/>
</dbReference>
<comment type="subcellular location">
    <subcellularLocation>
        <location evidence="1">Membrane</location>
    </subcellularLocation>
    <subcellularLocation>
        <location evidence="9">Mitochondrion membrane</location>
        <topology evidence="9">Multi-pass membrane protein</topology>
    </subcellularLocation>
</comment>
<geneLocation type="mitochondrion" evidence="10"/>
<keyword evidence="9" id="KW-0520">NAD</keyword>
<keyword evidence="5 9" id="KW-0812">Transmembrane</keyword>
<dbReference type="InterPro" id="IPR038430">
    <property type="entry name" value="NDAH_ubi_oxred_su3_sf"/>
</dbReference>
<dbReference type="PANTHER" id="PTHR11058:SF9">
    <property type="entry name" value="NADH-UBIQUINONE OXIDOREDUCTASE CHAIN 3"/>
    <property type="match status" value="1"/>
</dbReference>
<reference evidence="10" key="1">
    <citation type="submission" date="2023-05" db="EMBL/GenBank/DDBJ databases">
        <authorList>
            <person name="Yuan B."/>
            <person name="He G."/>
            <person name="Dong W."/>
        </authorList>
    </citation>
    <scope>NUCLEOTIDE SEQUENCE</scope>
</reference>
<evidence type="ECO:0000256" key="3">
    <source>
        <dbReference type="ARBA" id="ARBA00021007"/>
    </source>
</evidence>
<evidence type="ECO:0000256" key="8">
    <source>
        <dbReference type="ARBA" id="ARBA00049551"/>
    </source>
</evidence>
<sequence>MMFLIVILISIFLLMLSFLISFQLNLDKEMVLSFECGFDPFSLVRSSFSLHFFKICLIFVFFDIEIIIVLLLPYLIYKSMMMFLMILMILMIILLGLIFEWIQGSINWFY</sequence>
<evidence type="ECO:0000256" key="7">
    <source>
        <dbReference type="ARBA" id="ARBA00023136"/>
    </source>
</evidence>
<keyword evidence="7 9" id="KW-0472">Membrane</keyword>
<keyword evidence="4 9" id="KW-0813">Transport</keyword>
<evidence type="ECO:0000313" key="10">
    <source>
        <dbReference type="EMBL" id="WYM44984.1"/>
    </source>
</evidence>
<evidence type="ECO:0000256" key="4">
    <source>
        <dbReference type="ARBA" id="ARBA00022448"/>
    </source>
</evidence>
<evidence type="ECO:0000256" key="9">
    <source>
        <dbReference type="RuleBase" id="RU003640"/>
    </source>
</evidence>
<evidence type="ECO:0000256" key="1">
    <source>
        <dbReference type="ARBA" id="ARBA00004370"/>
    </source>
</evidence>
<feature type="transmembrane region" description="Helical" evidence="9">
    <location>
        <begin position="52"/>
        <end position="76"/>
    </location>
</feature>
<keyword evidence="9" id="KW-1278">Translocase</keyword>
<comment type="catalytic activity">
    <reaction evidence="8 9">
        <text>a ubiquinone + NADH + 5 H(+)(in) = a ubiquinol + NAD(+) + 4 H(+)(out)</text>
        <dbReference type="Rhea" id="RHEA:29091"/>
        <dbReference type="Rhea" id="RHEA-COMP:9565"/>
        <dbReference type="Rhea" id="RHEA-COMP:9566"/>
        <dbReference type="ChEBI" id="CHEBI:15378"/>
        <dbReference type="ChEBI" id="CHEBI:16389"/>
        <dbReference type="ChEBI" id="CHEBI:17976"/>
        <dbReference type="ChEBI" id="CHEBI:57540"/>
        <dbReference type="ChEBI" id="CHEBI:57945"/>
        <dbReference type="EC" id="7.1.1.2"/>
    </reaction>
</comment>
<keyword evidence="6 9" id="KW-1133">Transmembrane helix</keyword>
<evidence type="ECO:0000256" key="2">
    <source>
        <dbReference type="ARBA" id="ARBA00008472"/>
    </source>
</evidence>
<proteinExistence type="inferred from homology"/>
<gene>
    <name evidence="10" type="primary">nad3</name>
</gene>
<evidence type="ECO:0000256" key="6">
    <source>
        <dbReference type="ARBA" id="ARBA00022989"/>
    </source>
</evidence>
<organism evidence="10">
    <name type="scientific">Laelaps chini</name>
    <dbReference type="NCBI Taxonomy" id="2902761"/>
    <lineage>
        <taxon>Eukaryota</taxon>
        <taxon>Metazoa</taxon>
        <taxon>Ecdysozoa</taxon>
        <taxon>Arthropoda</taxon>
        <taxon>Chelicerata</taxon>
        <taxon>Arachnida</taxon>
        <taxon>Acari</taxon>
        <taxon>Parasitiformes</taxon>
        <taxon>Mesostigmata</taxon>
        <taxon>Gamasina</taxon>
        <taxon>Dermanyssoidea</taxon>
        <taxon>Laelapidae</taxon>
        <taxon>Laelaps</taxon>
    </lineage>
</organism>
<accession>A0AAU6QE12</accession>
<feature type="transmembrane region" description="Helical" evidence="9">
    <location>
        <begin position="83"/>
        <end position="102"/>
    </location>
</feature>
<dbReference type="EC" id="7.1.1.2" evidence="9"/>
<keyword evidence="9 10" id="KW-0496">Mitochondrion</keyword>
<dbReference type="AlphaFoldDB" id="A0AAU6QE12"/>
<dbReference type="PANTHER" id="PTHR11058">
    <property type="entry name" value="NADH-UBIQUINONE OXIDOREDUCTASE CHAIN 3"/>
    <property type="match status" value="1"/>
</dbReference>
<comment type="function">
    <text evidence="9">Core subunit of the mitochondrial membrane respiratory chain NADH dehydrogenase (Complex I) which catalyzes electron transfer from NADH through the respiratory chain, using ubiquinone as an electron acceptor. Essential for the catalytic activity of complex I.</text>
</comment>
<dbReference type="InterPro" id="IPR000440">
    <property type="entry name" value="NADH_UbQ/plastoQ_OxRdtase_su3"/>
</dbReference>
<evidence type="ECO:0000256" key="5">
    <source>
        <dbReference type="ARBA" id="ARBA00022692"/>
    </source>
</evidence>
<keyword evidence="9" id="KW-0249">Electron transport</keyword>
<dbReference type="GO" id="GO:0008137">
    <property type="term" value="F:NADH dehydrogenase (ubiquinone) activity"/>
    <property type="evidence" value="ECO:0007669"/>
    <property type="project" value="UniProtKB-UniRule"/>
</dbReference>
<dbReference type="GO" id="GO:0030964">
    <property type="term" value="C:NADH dehydrogenase complex"/>
    <property type="evidence" value="ECO:0007669"/>
    <property type="project" value="TreeGrafter"/>
</dbReference>
<dbReference type="Pfam" id="PF00507">
    <property type="entry name" value="Oxidored_q4"/>
    <property type="match status" value="1"/>
</dbReference>